<dbReference type="Pfam" id="PF00107">
    <property type="entry name" value="ADH_zinc_N"/>
    <property type="match status" value="1"/>
</dbReference>
<evidence type="ECO:0000256" key="4">
    <source>
        <dbReference type="ARBA" id="ARBA00022833"/>
    </source>
</evidence>
<comment type="similarity">
    <text evidence="2">Belongs to the zinc-containing alcohol dehydrogenase family.</text>
</comment>
<protein>
    <submittedName>
        <fullName evidence="7">Zinc-binding dehydrogenase</fullName>
    </submittedName>
</protein>
<evidence type="ECO:0000313" key="7">
    <source>
        <dbReference type="EMBL" id="MFB9073417.1"/>
    </source>
</evidence>
<organism evidence="7 8">
    <name type="scientific">Citricoccus parietis</name>
    <dbReference type="NCBI Taxonomy" id="592307"/>
    <lineage>
        <taxon>Bacteria</taxon>
        <taxon>Bacillati</taxon>
        <taxon>Actinomycetota</taxon>
        <taxon>Actinomycetes</taxon>
        <taxon>Micrococcales</taxon>
        <taxon>Micrococcaceae</taxon>
        <taxon>Citricoccus</taxon>
    </lineage>
</organism>
<evidence type="ECO:0000313" key="8">
    <source>
        <dbReference type="Proteomes" id="UP001589575"/>
    </source>
</evidence>
<dbReference type="Gene3D" id="3.90.180.10">
    <property type="entry name" value="Medium-chain alcohol dehydrogenases, catalytic domain"/>
    <property type="match status" value="1"/>
</dbReference>
<sequence>MAEFVVAPARALVATSGIDPVAAAVLPDAALVPYHSIHDAASLLTEGASALVIGIGGLGQYAVSILSAVSPVRIIAVDNRDSALDAVRDSADVVFNSAVPDIEQRILEAAGGYGPDVVLDLVGSTQTLDLATAVVAPYGTVRVPGQSNGTFTFETDRTTTSIPRGTTINRPYSGTYQDLVDVVELARAGRIGIDLQRYPFQEAVSAFDALDAGRVSGRAVLVMD</sequence>
<name>A0ABV5G3A8_9MICC</name>
<keyword evidence="3" id="KW-0479">Metal-binding</keyword>
<proteinExistence type="inferred from homology"/>
<feature type="domain" description="Alcohol dehydrogenase-like C-terminal" evidence="6">
    <location>
        <begin position="57"/>
        <end position="178"/>
    </location>
</feature>
<evidence type="ECO:0000256" key="2">
    <source>
        <dbReference type="ARBA" id="ARBA00008072"/>
    </source>
</evidence>
<dbReference type="SUPFAM" id="SSF51735">
    <property type="entry name" value="NAD(P)-binding Rossmann-fold domains"/>
    <property type="match status" value="1"/>
</dbReference>
<dbReference type="Gene3D" id="3.40.50.720">
    <property type="entry name" value="NAD(P)-binding Rossmann-like Domain"/>
    <property type="match status" value="1"/>
</dbReference>
<dbReference type="InterPro" id="IPR013149">
    <property type="entry name" value="ADH-like_C"/>
</dbReference>
<evidence type="ECO:0000256" key="1">
    <source>
        <dbReference type="ARBA" id="ARBA00001947"/>
    </source>
</evidence>
<keyword evidence="4" id="KW-0862">Zinc</keyword>
<accession>A0ABV5G3A8</accession>
<comment type="cofactor">
    <cofactor evidence="1">
        <name>Zn(2+)</name>
        <dbReference type="ChEBI" id="CHEBI:29105"/>
    </cofactor>
</comment>
<evidence type="ECO:0000256" key="5">
    <source>
        <dbReference type="ARBA" id="ARBA00023002"/>
    </source>
</evidence>
<dbReference type="Proteomes" id="UP001589575">
    <property type="component" value="Unassembled WGS sequence"/>
</dbReference>
<dbReference type="PANTHER" id="PTHR43350:SF17">
    <property type="entry name" value="NAD-DEPENDENT ALCOHOL DEHYDROGENASE"/>
    <property type="match status" value="1"/>
</dbReference>
<dbReference type="PANTHER" id="PTHR43350">
    <property type="entry name" value="NAD-DEPENDENT ALCOHOL DEHYDROGENASE"/>
    <property type="match status" value="1"/>
</dbReference>
<gene>
    <name evidence="7" type="ORF">ACFFX0_20330</name>
</gene>
<keyword evidence="5" id="KW-0560">Oxidoreductase</keyword>
<dbReference type="EMBL" id="JBHMFI010000001">
    <property type="protein sequence ID" value="MFB9073417.1"/>
    <property type="molecule type" value="Genomic_DNA"/>
</dbReference>
<reference evidence="7 8" key="1">
    <citation type="submission" date="2024-09" db="EMBL/GenBank/DDBJ databases">
        <authorList>
            <person name="Sun Q."/>
            <person name="Mori K."/>
        </authorList>
    </citation>
    <scope>NUCLEOTIDE SEQUENCE [LARGE SCALE GENOMIC DNA]</scope>
    <source>
        <strain evidence="7 8">CCM 7609</strain>
    </source>
</reference>
<keyword evidence="8" id="KW-1185">Reference proteome</keyword>
<evidence type="ECO:0000256" key="3">
    <source>
        <dbReference type="ARBA" id="ARBA00022723"/>
    </source>
</evidence>
<dbReference type="InterPro" id="IPR036291">
    <property type="entry name" value="NAD(P)-bd_dom_sf"/>
</dbReference>
<evidence type="ECO:0000259" key="6">
    <source>
        <dbReference type="Pfam" id="PF00107"/>
    </source>
</evidence>
<comment type="caution">
    <text evidence="7">The sequence shown here is derived from an EMBL/GenBank/DDBJ whole genome shotgun (WGS) entry which is preliminary data.</text>
</comment>